<reference evidence="6 7" key="1">
    <citation type="submission" date="2016-05" db="EMBL/GenBank/DDBJ databases">
        <title>A degradative enzymes factory behind the ericoid mycorrhizal symbiosis.</title>
        <authorList>
            <consortium name="DOE Joint Genome Institute"/>
            <person name="Martino E."/>
            <person name="Morin E."/>
            <person name="Grelet G."/>
            <person name="Kuo A."/>
            <person name="Kohler A."/>
            <person name="Daghino S."/>
            <person name="Barry K."/>
            <person name="Choi C."/>
            <person name="Cichocki N."/>
            <person name="Clum A."/>
            <person name="Copeland A."/>
            <person name="Hainaut M."/>
            <person name="Haridas S."/>
            <person name="Labutti K."/>
            <person name="Lindquist E."/>
            <person name="Lipzen A."/>
            <person name="Khouja H.-R."/>
            <person name="Murat C."/>
            <person name="Ohm R."/>
            <person name="Olson A."/>
            <person name="Spatafora J."/>
            <person name="Veneault-Fourrey C."/>
            <person name="Henrissat B."/>
            <person name="Grigoriev I."/>
            <person name="Martin F."/>
            <person name="Perotto S."/>
        </authorList>
    </citation>
    <scope>NUCLEOTIDE SEQUENCE [LARGE SCALE GENOMIC DNA]</scope>
    <source>
        <strain evidence="6 7">UAMH 7357</strain>
    </source>
</reference>
<keyword evidence="7" id="KW-1185">Reference proteome</keyword>
<protein>
    <recommendedName>
        <fullName evidence="5">Large ribosomal subunit protein mL38</fullName>
    </recommendedName>
</protein>
<keyword evidence="2" id="KW-0496">Mitochondrion</keyword>
<evidence type="ECO:0000256" key="2">
    <source>
        <dbReference type="ARBA" id="ARBA00023128"/>
    </source>
</evidence>
<dbReference type="EMBL" id="KZ613500">
    <property type="protein sequence ID" value="PMD17400.1"/>
    <property type="molecule type" value="Genomic_DNA"/>
</dbReference>
<dbReference type="Gene3D" id="1.20.58.1180">
    <property type="match status" value="1"/>
</dbReference>
<dbReference type="AlphaFoldDB" id="A0A2J6PTP1"/>
<dbReference type="Proteomes" id="UP000235672">
    <property type="component" value="Unassembled WGS sequence"/>
</dbReference>
<dbReference type="CDD" id="cd00866">
    <property type="entry name" value="PEBP_euk"/>
    <property type="match status" value="1"/>
</dbReference>
<dbReference type="STRING" id="1745343.A0A2J6PTP1"/>
<dbReference type="OrthoDB" id="2153661at2759"/>
<proteinExistence type="inferred from homology"/>
<dbReference type="InterPro" id="IPR036610">
    <property type="entry name" value="PEBP-like_sf"/>
</dbReference>
<evidence type="ECO:0000256" key="3">
    <source>
        <dbReference type="ARBA" id="ARBA00037226"/>
    </source>
</evidence>
<dbReference type="FunFam" id="1.20.58.1180:FF:000001">
    <property type="entry name" value="Mitochondrial large ribosomal subunit YmL35"/>
    <property type="match status" value="1"/>
</dbReference>
<name>A0A2J6PTP1_9HELO</name>
<accession>A0A2J6PTP1</accession>
<evidence type="ECO:0000256" key="5">
    <source>
        <dbReference type="ARBA" id="ARBA00039444"/>
    </source>
</evidence>
<dbReference type="FunFam" id="3.90.280.10:FF:000004">
    <property type="entry name" value="Mitochondrial large ribosomal subunit YmL35"/>
    <property type="match status" value="1"/>
</dbReference>
<organism evidence="6 7">
    <name type="scientific">Hyaloscypha hepaticicola</name>
    <dbReference type="NCBI Taxonomy" id="2082293"/>
    <lineage>
        <taxon>Eukaryota</taxon>
        <taxon>Fungi</taxon>
        <taxon>Dikarya</taxon>
        <taxon>Ascomycota</taxon>
        <taxon>Pezizomycotina</taxon>
        <taxon>Leotiomycetes</taxon>
        <taxon>Helotiales</taxon>
        <taxon>Hyaloscyphaceae</taxon>
        <taxon>Hyaloscypha</taxon>
    </lineage>
</organism>
<evidence type="ECO:0000313" key="6">
    <source>
        <dbReference type="EMBL" id="PMD17400.1"/>
    </source>
</evidence>
<sequence>MSACQKAARPLTQCLRQSQASGQSVRTIRMFTSSSRLNEEAAVETVSFKPTLVLNPETVTSRKEEKKLMKTGVFPIGSRRRRAAIKTSDNIPFEQLPYQCFQEARKILQADREEKLELIAKERLRISNLMATDPATINGGERMKKTRLSSMNRHLEYLKIQADINDPLIKKRFEDGQGDMNKPIYRYLADRKWREYQRKIIVQRIEQLAIVPDVLPFFEPTAEVRLAFRTRNVQPGEFIDSRVSEVPARLKVQVFDKGERLVTIVVIDSDVPVVDKDAFTTRCHYLAANIPLSPTETSLPLSRATQEQLVHPWLPPFAQKGSPYHRYSVFVLQQKPGKTLDTAYAKEHIQPDGFSMRSFVDKFNLTPIGIGIFRSIWDEGTAGVMQRHGIEGADIEFKRKKVVALKPKQKARGWEARHASDKYKSLRR</sequence>
<dbReference type="InterPro" id="IPR008914">
    <property type="entry name" value="PEBP"/>
</dbReference>
<evidence type="ECO:0000256" key="4">
    <source>
        <dbReference type="ARBA" id="ARBA00038016"/>
    </source>
</evidence>
<dbReference type="Pfam" id="PF01161">
    <property type="entry name" value="PBP"/>
    <property type="match status" value="1"/>
</dbReference>
<comment type="similarity">
    <text evidence="4">Belongs to the phosphatidylethanolamine-binding protein family. Mitochondrion-specific ribosomal protein mL38 subfamily.</text>
</comment>
<dbReference type="InterPro" id="IPR035810">
    <property type="entry name" value="PEBP_euk"/>
</dbReference>
<comment type="function">
    <text evidence="3">Component of the mitochondrial ribosome (mitoribosome), a dedicated translation machinery responsible for the synthesis of mitochondrial genome-encoded proteins, including at least some of the essential transmembrane subunits of the mitochondrial respiratory chain. The mitoribosomes are attached to the mitochondrial inner membrane and translation products are cotranslationally integrated into the membrane.</text>
</comment>
<gene>
    <name evidence="6" type="ORF">NA56DRAFT_278486</name>
</gene>
<dbReference type="Gene3D" id="3.90.280.10">
    <property type="entry name" value="PEBP-like"/>
    <property type="match status" value="1"/>
</dbReference>
<dbReference type="SUPFAM" id="SSF49777">
    <property type="entry name" value="PEBP-like"/>
    <property type="match status" value="1"/>
</dbReference>
<comment type="subcellular location">
    <subcellularLocation>
        <location evidence="1">Mitochondrion</location>
    </subcellularLocation>
</comment>
<evidence type="ECO:0000256" key="1">
    <source>
        <dbReference type="ARBA" id="ARBA00004173"/>
    </source>
</evidence>
<dbReference type="GO" id="GO:0005739">
    <property type="term" value="C:mitochondrion"/>
    <property type="evidence" value="ECO:0007669"/>
    <property type="project" value="UniProtKB-SubCell"/>
</dbReference>
<dbReference type="PANTHER" id="PTHR11362:SF82">
    <property type="entry name" value="PHOSPHATIDYLETHANOLAMINE-BINDING PROTEIN 4"/>
    <property type="match status" value="1"/>
</dbReference>
<dbReference type="PANTHER" id="PTHR11362">
    <property type="entry name" value="PHOSPHATIDYLETHANOLAMINE-BINDING PROTEIN"/>
    <property type="match status" value="1"/>
</dbReference>
<evidence type="ECO:0000313" key="7">
    <source>
        <dbReference type="Proteomes" id="UP000235672"/>
    </source>
</evidence>